<evidence type="ECO:0000313" key="2">
    <source>
        <dbReference type="Proteomes" id="UP000287296"/>
    </source>
</evidence>
<dbReference type="RefSeq" id="WP_126646527.1">
    <property type="nucleotide sequence ID" value="NZ_QYTW02000006.1"/>
</dbReference>
<dbReference type="Gene3D" id="1.10.10.10">
    <property type="entry name" value="Winged helix-like DNA-binding domain superfamily/Winged helix DNA-binding domain"/>
    <property type="match status" value="1"/>
</dbReference>
<organism evidence="1 2">
    <name type="scientific">Siminovitchia terrae</name>
    <name type="common">Bacillus terrae</name>
    <dbReference type="NCBI Taxonomy" id="1914933"/>
    <lineage>
        <taxon>Bacteria</taxon>
        <taxon>Bacillati</taxon>
        <taxon>Bacillota</taxon>
        <taxon>Bacilli</taxon>
        <taxon>Bacillales</taxon>
        <taxon>Bacillaceae</taxon>
        <taxon>Siminovitchia</taxon>
    </lineage>
</organism>
<evidence type="ECO:0000313" key="1">
    <source>
        <dbReference type="EMBL" id="RST60052.1"/>
    </source>
</evidence>
<name>A0A429X9L6_SIMTE</name>
<dbReference type="InterPro" id="IPR036388">
    <property type="entry name" value="WH-like_DNA-bd_sf"/>
</dbReference>
<protein>
    <submittedName>
        <fullName evidence="1">Uncharacterized protein</fullName>
    </submittedName>
</protein>
<proteinExistence type="predicted"/>
<dbReference type="OrthoDB" id="9761531at2"/>
<dbReference type="Proteomes" id="UP000287296">
    <property type="component" value="Unassembled WGS sequence"/>
</dbReference>
<sequence length="99" mass="11755">MLLFWSLSWHGMVIENHRELIERRIVGADRKADKFLSLIDAGCSTANEVAKRYYGDTYERQFSLVMSEVIGHLDYLEERGRVDKIHVNNTWCYMESKRR</sequence>
<reference evidence="1 2" key="1">
    <citation type="submission" date="2018-12" db="EMBL/GenBank/DDBJ databases">
        <authorList>
            <person name="Sun L."/>
            <person name="Chen Z."/>
        </authorList>
    </citation>
    <scope>NUCLEOTIDE SEQUENCE [LARGE SCALE GENOMIC DNA]</scope>
    <source>
        <strain evidence="1 2">LMG 29736</strain>
    </source>
</reference>
<accession>A0A429X9L6</accession>
<comment type="caution">
    <text evidence="1">The sequence shown here is derived from an EMBL/GenBank/DDBJ whole genome shotgun (WGS) entry which is preliminary data.</text>
</comment>
<dbReference type="AlphaFoldDB" id="A0A429X9L6"/>
<gene>
    <name evidence="1" type="ORF">D5F11_008265</name>
</gene>
<dbReference type="EMBL" id="QYTW02000006">
    <property type="protein sequence ID" value="RST60052.1"/>
    <property type="molecule type" value="Genomic_DNA"/>
</dbReference>